<feature type="compositionally biased region" description="Basic and acidic residues" evidence="1">
    <location>
        <begin position="80"/>
        <end position="89"/>
    </location>
</feature>
<sequence>MDEEANKTGKRMHTTITTITTARQASPFSPLSPLSPKIRKGPAPSLSLPWSPGSLPFHECNAATRACISPLHYRSHPDRIRSEEKDDWKGSGSSTAARTHHHHQENPLNTQLHKGTGRILQGRGSSSRAPLFGRPSSIYIGHSRRLLALDFDHSSDAGIKFIKDSKKMDTLWNPENLSMAMDEVRDDGVSRSSSRRILPHSPSHHHSTTPTDSAPRNGRLPWLRLLPTPSFCLIVILTISCCISLSSASRLYIDEQMIEGFENEVSEDLGSALARLAKSGTIVVDQREPPPNPKAWTLATEHDGLQRRGLEASSSSDHASSVTSSSATSMITTTSGSRAATKTLSTSTGIAAATTDAATPLPSPFDQGFNGNITDSCQSFMSGMLTNSTFKSCLPFSLLLQNSNSFFQSSKSLVRISQTLDATCAADLNTCAPLMSVFASNITTATACASDLASGNPLIEQARLGLLAYKPLYTASCLRNPSTSSYCFADAVTNASSPTDSYIYYLPLNISLPGGSQPTCDACLKNTMAVFEAASSDRSSALTSDYVSAAMQVNVQCGPNFVNQSLAAAVVSGGRMESVSPGVGILALAMLIGSWLM</sequence>
<feature type="region of interest" description="Disordered" evidence="1">
    <location>
        <begin position="185"/>
        <end position="217"/>
    </location>
</feature>
<protein>
    <recommendedName>
        <fullName evidence="2">DUF7729 domain-containing protein</fullName>
    </recommendedName>
</protein>
<comment type="caution">
    <text evidence="3">The sequence shown here is derived from an EMBL/GenBank/DDBJ whole genome shotgun (WGS) entry which is preliminary data.</text>
</comment>
<gene>
    <name evidence="3" type="ORF">D0Z07_6404</name>
</gene>
<dbReference type="PANTHER" id="PTHR39460">
    <property type="entry name" value="EXPRESSED PROTEIN"/>
    <property type="match status" value="1"/>
</dbReference>
<dbReference type="OrthoDB" id="2564812at2759"/>
<evidence type="ECO:0000313" key="3">
    <source>
        <dbReference type="EMBL" id="KAG0646834.1"/>
    </source>
</evidence>
<evidence type="ECO:0000313" key="4">
    <source>
        <dbReference type="Proteomes" id="UP000785200"/>
    </source>
</evidence>
<keyword evidence="4" id="KW-1185">Reference proteome</keyword>
<dbReference type="EMBL" id="VNKQ01000014">
    <property type="protein sequence ID" value="KAG0646834.1"/>
    <property type="molecule type" value="Genomic_DNA"/>
</dbReference>
<dbReference type="Pfam" id="PF24855">
    <property type="entry name" value="DUF7729"/>
    <property type="match status" value="1"/>
</dbReference>
<dbReference type="PANTHER" id="PTHR39460:SF1">
    <property type="entry name" value="C6 TRANSCRIPTION FACTOR"/>
    <property type="match status" value="1"/>
</dbReference>
<feature type="region of interest" description="Disordered" evidence="1">
    <location>
        <begin position="80"/>
        <end position="129"/>
    </location>
</feature>
<organism evidence="3 4">
    <name type="scientific">Hyphodiscus hymeniophilus</name>
    <dbReference type="NCBI Taxonomy" id="353542"/>
    <lineage>
        <taxon>Eukaryota</taxon>
        <taxon>Fungi</taxon>
        <taxon>Dikarya</taxon>
        <taxon>Ascomycota</taxon>
        <taxon>Pezizomycotina</taxon>
        <taxon>Leotiomycetes</taxon>
        <taxon>Helotiales</taxon>
        <taxon>Hyphodiscaceae</taxon>
        <taxon>Hyphodiscus</taxon>
    </lineage>
</organism>
<dbReference type="Proteomes" id="UP000785200">
    <property type="component" value="Unassembled WGS sequence"/>
</dbReference>
<dbReference type="InterPro" id="IPR056146">
    <property type="entry name" value="DUF7729"/>
</dbReference>
<feature type="domain" description="DUF7729" evidence="2">
    <location>
        <begin position="360"/>
        <end position="565"/>
    </location>
</feature>
<name>A0A9P6VFF7_9HELO</name>
<evidence type="ECO:0000256" key="1">
    <source>
        <dbReference type="SAM" id="MobiDB-lite"/>
    </source>
</evidence>
<feature type="region of interest" description="Disordered" evidence="1">
    <location>
        <begin position="306"/>
        <end position="340"/>
    </location>
</feature>
<dbReference type="AlphaFoldDB" id="A0A9P6VFF7"/>
<proteinExistence type="predicted"/>
<accession>A0A9P6VFF7</accession>
<feature type="compositionally biased region" description="Low complexity" evidence="1">
    <location>
        <begin position="312"/>
        <end position="340"/>
    </location>
</feature>
<evidence type="ECO:0000259" key="2">
    <source>
        <dbReference type="Pfam" id="PF24855"/>
    </source>
</evidence>
<feature type="compositionally biased region" description="Basic residues" evidence="1">
    <location>
        <begin position="193"/>
        <end position="207"/>
    </location>
</feature>
<reference evidence="3" key="1">
    <citation type="submission" date="2019-07" db="EMBL/GenBank/DDBJ databases">
        <title>Hyphodiscus hymeniophilus genome sequencing and assembly.</title>
        <authorList>
            <person name="Kramer G."/>
            <person name="Nodwell J."/>
        </authorList>
    </citation>
    <scope>NUCLEOTIDE SEQUENCE</scope>
    <source>
        <strain evidence="3">ATCC 34498</strain>
    </source>
</reference>